<dbReference type="InterPro" id="IPR000608">
    <property type="entry name" value="UBC"/>
</dbReference>
<dbReference type="CDD" id="cd23790">
    <property type="entry name" value="UBCc_UBE2A_2B"/>
    <property type="match status" value="1"/>
</dbReference>
<feature type="active site" description="Glycyl thioester intermediate" evidence="3">
    <location>
        <position position="87"/>
    </location>
</feature>
<evidence type="ECO:0000256" key="1">
    <source>
        <dbReference type="ARBA" id="ARBA00022679"/>
    </source>
</evidence>
<dbReference type="OrthoDB" id="9984419at2759"/>
<dbReference type="Pfam" id="PF00179">
    <property type="entry name" value="UQ_con"/>
    <property type="match status" value="1"/>
</dbReference>
<dbReference type="RefSeq" id="XP_004259369.1">
    <property type="nucleotide sequence ID" value="XM_004259321.1"/>
</dbReference>
<dbReference type="InterPro" id="IPR023313">
    <property type="entry name" value="UBQ-conjugating_AS"/>
</dbReference>
<dbReference type="GO" id="GO:0016874">
    <property type="term" value="F:ligase activity"/>
    <property type="evidence" value="ECO:0007669"/>
    <property type="project" value="UniProtKB-KW"/>
</dbReference>
<organism evidence="6 7">
    <name type="scientific">Entamoeba invadens IP1</name>
    <dbReference type="NCBI Taxonomy" id="370355"/>
    <lineage>
        <taxon>Eukaryota</taxon>
        <taxon>Amoebozoa</taxon>
        <taxon>Evosea</taxon>
        <taxon>Archamoebae</taxon>
        <taxon>Mastigamoebida</taxon>
        <taxon>Entamoebidae</taxon>
        <taxon>Entamoeba</taxon>
    </lineage>
</organism>
<accession>A0A0A1UF68</accession>
<proteinExistence type="inferred from homology"/>
<name>A0A0A1UF68_ENTIV</name>
<evidence type="ECO:0000259" key="5">
    <source>
        <dbReference type="PROSITE" id="PS50127"/>
    </source>
</evidence>
<dbReference type="InterPro" id="IPR050113">
    <property type="entry name" value="Ub_conjugating_enzyme"/>
</dbReference>
<sequence>MNNFYNRLVLDFKKIRQTPLDGIDACPDEDDIKKWVCVIFGPEDTIWENGIFQLRMEFTEEYPVKPPKIVFVSPMFHPNIYTNGSICLDVLKSNWSAVFDVSFILLAIQTLLNQPNPDSPANTEAAELYKNNRSEYERRVKEVVQMSIKAIDE</sequence>
<keyword evidence="6" id="KW-0436">Ligase</keyword>
<keyword evidence="4" id="KW-0067">ATP-binding</keyword>
<feature type="domain" description="UBC core" evidence="5">
    <location>
        <begin position="3"/>
        <end position="149"/>
    </location>
</feature>
<dbReference type="OMA" id="MMYCHAI"/>
<dbReference type="FunFam" id="3.10.110.10:FF:000090">
    <property type="entry name" value="Ubiquitin-conjugating enzyme E2-17 kDa"/>
    <property type="match status" value="1"/>
</dbReference>
<dbReference type="PANTHER" id="PTHR24067">
    <property type="entry name" value="UBIQUITIN-CONJUGATING ENZYME E2"/>
    <property type="match status" value="1"/>
</dbReference>
<dbReference type="Proteomes" id="UP000014680">
    <property type="component" value="Unassembled WGS sequence"/>
</dbReference>
<dbReference type="VEuPathDB" id="AmoebaDB:EIN_165630"/>
<dbReference type="KEGG" id="eiv:EIN_165630"/>
<keyword evidence="4" id="KW-0547">Nucleotide-binding</keyword>
<dbReference type="AlphaFoldDB" id="A0A0A1UF68"/>
<keyword evidence="1" id="KW-0808">Transferase</keyword>
<comment type="similarity">
    <text evidence="4">Belongs to the ubiquitin-conjugating enzyme family.</text>
</comment>
<dbReference type="EMBL" id="KB206335">
    <property type="protein sequence ID" value="ELP92598.1"/>
    <property type="molecule type" value="Genomic_DNA"/>
</dbReference>
<evidence type="ECO:0000256" key="3">
    <source>
        <dbReference type="PROSITE-ProRule" id="PRU10133"/>
    </source>
</evidence>
<evidence type="ECO:0000256" key="4">
    <source>
        <dbReference type="RuleBase" id="RU362109"/>
    </source>
</evidence>
<dbReference type="GO" id="GO:0016740">
    <property type="term" value="F:transferase activity"/>
    <property type="evidence" value="ECO:0007669"/>
    <property type="project" value="UniProtKB-KW"/>
</dbReference>
<dbReference type="SUPFAM" id="SSF54495">
    <property type="entry name" value="UBC-like"/>
    <property type="match status" value="1"/>
</dbReference>
<dbReference type="GeneID" id="14891590"/>
<dbReference type="EC" id="6.3.2.19" evidence="6"/>
<protein>
    <submittedName>
        <fullName evidence="6">Ubiquitin-conjugating enzyme E2, putative</fullName>
        <ecNumber evidence="6">6.3.2.19</ecNumber>
    </submittedName>
</protein>
<keyword evidence="2 4" id="KW-0833">Ubl conjugation pathway</keyword>
<dbReference type="GO" id="GO:0005524">
    <property type="term" value="F:ATP binding"/>
    <property type="evidence" value="ECO:0007669"/>
    <property type="project" value="UniProtKB-UniRule"/>
</dbReference>
<keyword evidence="7" id="KW-1185">Reference proteome</keyword>
<reference evidence="6 7" key="1">
    <citation type="submission" date="2012-10" db="EMBL/GenBank/DDBJ databases">
        <authorList>
            <person name="Zafar N."/>
            <person name="Inman J."/>
            <person name="Hall N."/>
            <person name="Lorenzi H."/>
            <person name="Caler E."/>
        </authorList>
    </citation>
    <scope>NUCLEOTIDE SEQUENCE [LARGE SCALE GENOMIC DNA]</scope>
    <source>
        <strain evidence="6 7">IP1</strain>
    </source>
</reference>
<evidence type="ECO:0000256" key="2">
    <source>
        <dbReference type="ARBA" id="ARBA00022786"/>
    </source>
</evidence>
<dbReference type="InterPro" id="IPR016135">
    <property type="entry name" value="UBQ-conjugating_enzyme/RWD"/>
</dbReference>
<dbReference type="PROSITE" id="PS00183">
    <property type="entry name" value="UBC_1"/>
    <property type="match status" value="1"/>
</dbReference>
<dbReference type="PROSITE" id="PS50127">
    <property type="entry name" value="UBC_2"/>
    <property type="match status" value="1"/>
</dbReference>
<gene>
    <name evidence="6" type="ORF">EIN_165630</name>
</gene>
<dbReference type="SMART" id="SM00212">
    <property type="entry name" value="UBCc"/>
    <property type="match status" value="1"/>
</dbReference>
<dbReference type="Gene3D" id="3.10.110.10">
    <property type="entry name" value="Ubiquitin Conjugating Enzyme"/>
    <property type="match status" value="1"/>
</dbReference>
<evidence type="ECO:0000313" key="7">
    <source>
        <dbReference type="Proteomes" id="UP000014680"/>
    </source>
</evidence>
<evidence type="ECO:0000313" key="6">
    <source>
        <dbReference type="EMBL" id="ELP92598.1"/>
    </source>
</evidence>